<reference evidence="2 3" key="1">
    <citation type="submission" date="2019-12" db="EMBL/GenBank/DDBJ databases">
        <authorList>
            <person name="Scholz U."/>
            <person name="Mascher M."/>
            <person name="Fiebig A."/>
        </authorList>
    </citation>
    <scope>NUCLEOTIDE SEQUENCE</scope>
</reference>
<dbReference type="Proteomes" id="UP001189122">
    <property type="component" value="Unassembled WGS sequence"/>
</dbReference>
<feature type="compositionally biased region" description="Basic residues" evidence="1">
    <location>
        <begin position="70"/>
        <end position="79"/>
    </location>
</feature>
<dbReference type="AlphaFoldDB" id="A0A7I8J909"/>
<gene>
    <name evidence="2" type="ORF">SI7747_09012664</name>
</gene>
<organism evidence="2">
    <name type="scientific">Spirodela intermedia</name>
    <name type="common">Intermediate duckweed</name>
    <dbReference type="NCBI Taxonomy" id="51605"/>
    <lineage>
        <taxon>Eukaryota</taxon>
        <taxon>Viridiplantae</taxon>
        <taxon>Streptophyta</taxon>
        <taxon>Embryophyta</taxon>
        <taxon>Tracheophyta</taxon>
        <taxon>Spermatophyta</taxon>
        <taxon>Magnoliopsida</taxon>
        <taxon>Liliopsida</taxon>
        <taxon>Araceae</taxon>
        <taxon>Lemnoideae</taxon>
        <taxon>Spirodela</taxon>
    </lineage>
</organism>
<protein>
    <submittedName>
        <fullName evidence="2">Uncharacterized protein</fullName>
    </submittedName>
</protein>
<evidence type="ECO:0000256" key="1">
    <source>
        <dbReference type="SAM" id="MobiDB-lite"/>
    </source>
</evidence>
<proteinExistence type="predicted"/>
<sequence length="109" mass="12185">MLPRLAGRQPLKWLLARTITDTGELPKLSGRSKEKRLWLMKMASRSLSKSSRGTFPSNSLNLMSRNLREGRRRTTRGTCRRNGCCSDRARRGASDSQTCAGPCRRSGSS</sequence>
<accession>A0A7I8J909</accession>
<name>A0A7I8J909_SPIIN</name>
<feature type="compositionally biased region" description="Polar residues" evidence="1">
    <location>
        <begin position="48"/>
        <end position="64"/>
    </location>
</feature>
<dbReference type="EMBL" id="CACRZD030000009">
    <property type="protein sequence ID" value="CAA6666275.1"/>
    <property type="molecule type" value="Genomic_DNA"/>
</dbReference>
<dbReference type="EMBL" id="LR743596">
    <property type="protein sequence ID" value="CAA2626980.1"/>
    <property type="molecule type" value="Genomic_DNA"/>
</dbReference>
<evidence type="ECO:0000313" key="2">
    <source>
        <dbReference type="EMBL" id="CAA2626980.1"/>
    </source>
</evidence>
<keyword evidence="3" id="KW-1185">Reference proteome</keyword>
<feature type="region of interest" description="Disordered" evidence="1">
    <location>
        <begin position="48"/>
        <end position="109"/>
    </location>
</feature>
<evidence type="ECO:0000313" key="3">
    <source>
        <dbReference type="Proteomes" id="UP001189122"/>
    </source>
</evidence>